<dbReference type="Proteomes" id="UP000050761">
    <property type="component" value="Unassembled WGS sequence"/>
</dbReference>
<evidence type="ECO:0000313" key="3">
    <source>
        <dbReference type="Proteomes" id="UP000050761"/>
    </source>
</evidence>
<accession>A0A3P8E2C7</accession>
<feature type="region of interest" description="Disordered" evidence="1">
    <location>
        <begin position="16"/>
        <end position="108"/>
    </location>
</feature>
<gene>
    <name evidence="2" type="ORF">HPBE_LOCUS23728</name>
</gene>
<reference evidence="4" key="2">
    <citation type="submission" date="2019-09" db="UniProtKB">
        <authorList>
            <consortium name="WormBaseParasite"/>
        </authorList>
    </citation>
    <scope>IDENTIFICATION</scope>
</reference>
<protein>
    <submittedName>
        <fullName evidence="4">Acidic leucine-rich nuclear phosphoprotein 32-related protein 2-like</fullName>
    </submittedName>
</protein>
<evidence type="ECO:0000313" key="4">
    <source>
        <dbReference type="WBParaSite" id="HPBE_0002373401-mRNA-1"/>
    </source>
</evidence>
<feature type="compositionally biased region" description="Acidic residues" evidence="1">
    <location>
        <begin position="19"/>
        <end position="53"/>
    </location>
</feature>
<accession>A0A183GM14</accession>
<evidence type="ECO:0000313" key="2">
    <source>
        <dbReference type="EMBL" id="VDP40568.1"/>
    </source>
</evidence>
<feature type="compositionally biased region" description="Basic and acidic residues" evidence="1">
    <location>
        <begin position="86"/>
        <end position="95"/>
    </location>
</feature>
<dbReference type="WBParaSite" id="HPBE_0002373401-mRNA-1">
    <property type="protein sequence ID" value="HPBE_0002373401-mRNA-1"/>
    <property type="gene ID" value="HPBE_0002373401"/>
</dbReference>
<evidence type="ECO:0000256" key="1">
    <source>
        <dbReference type="SAM" id="MobiDB-lite"/>
    </source>
</evidence>
<organism evidence="3 4">
    <name type="scientific">Heligmosomoides polygyrus</name>
    <name type="common">Parasitic roundworm</name>
    <dbReference type="NCBI Taxonomy" id="6339"/>
    <lineage>
        <taxon>Eukaryota</taxon>
        <taxon>Metazoa</taxon>
        <taxon>Ecdysozoa</taxon>
        <taxon>Nematoda</taxon>
        <taxon>Chromadorea</taxon>
        <taxon>Rhabditida</taxon>
        <taxon>Rhabditina</taxon>
        <taxon>Rhabditomorpha</taxon>
        <taxon>Strongyloidea</taxon>
        <taxon>Heligmosomidae</taxon>
        <taxon>Heligmosomoides</taxon>
    </lineage>
</organism>
<keyword evidence="3" id="KW-1185">Reference proteome</keyword>
<dbReference type="EMBL" id="UZAH01035404">
    <property type="protein sequence ID" value="VDP40568.1"/>
    <property type="molecule type" value="Genomic_DNA"/>
</dbReference>
<reference evidence="2 3" key="1">
    <citation type="submission" date="2018-11" db="EMBL/GenBank/DDBJ databases">
        <authorList>
            <consortium name="Pathogen Informatics"/>
        </authorList>
    </citation>
    <scope>NUCLEOTIDE SEQUENCE [LARGE SCALE GENOMIC DNA]</scope>
</reference>
<proteinExistence type="predicted"/>
<dbReference type="AlphaFoldDB" id="A0A183GM14"/>
<sequence>MTDFSEISLFDLACRFMEGEEDHEDEQGVEDQTESEGVEDDEELPEQSEESDEEFSHNEITLFPDLEAREQEYTSPCSTLSLKDGANGDEHENRPLRSRRAPRRFEDI</sequence>
<name>A0A183GM14_HELPZ</name>